<dbReference type="EMBL" id="CP108253">
    <property type="protein sequence ID" value="WTU42273.1"/>
    <property type="molecule type" value="Genomic_DNA"/>
</dbReference>
<dbReference type="AlphaFoldDB" id="A0AAU2H3W5"/>
<sequence>MKIRRKVRRVRMWTRARRSLLLAGVGVGVFVAVVLLLIWRGPWWVDGKYLSRTGLQDGSAALVTGFRTAIVQLAAVFGAGVALLFTGFNYRLSRRGQVTDRFTKALEHLGSEEMYGRMGGLLALEQIIEDAPDQSFHTVQVLNAFIRQRAPRAEGARASTTGRVAAARRAARQRTLKPRNHAALPPKPEADVQQAIALLVRSIQRGDISSAVVDLSGLHLAGAILTGADVWSHKGFYIPGIYRADLSLASFSGADLTGANLAHADLFGADLTGANLAEANLTGANLFTAKFIGANLAEARLDKASLAKTNFSRADLTGANIAGSDLTLTDFTEANLTEVNLAEVNVRYIHLDGAIGLTAEQRNCLEE</sequence>
<dbReference type="InterPro" id="IPR051082">
    <property type="entry name" value="Pentapeptide-BTB/POZ_domain"/>
</dbReference>
<dbReference type="PANTHER" id="PTHR14136:SF17">
    <property type="entry name" value="BTB_POZ DOMAIN-CONTAINING PROTEIN KCTD9"/>
    <property type="match status" value="1"/>
</dbReference>
<dbReference type="PANTHER" id="PTHR14136">
    <property type="entry name" value="BTB_POZ DOMAIN-CONTAINING PROTEIN KCTD9"/>
    <property type="match status" value="1"/>
</dbReference>
<keyword evidence="1" id="KW-1133">Transmembrane helix</keyword>
<evidence type="ECO:0000256" key="1">
    <source>
        <dbReference type="SAM" id="Phobius"/>
    </source>
</evidence>
<feature type="transmembrane region" description="Helical" evidence="1">
    <location>
        <begin position="59"/>
        <end position="85"/>
    </location>
</feature>
<gene>
    <name evidence="2" type="ORF">OHV25_23185</name>
</gene>
<proteinExistence type="predicted"/>
<organism evidence="2">
    <name type="scientific">Streptomyces sp. NBC_00060</name>
    <dbReference type="NCBI Taxonomy" id="2975636"/>
    <lineage>
        <taxon>Bacteria</taxon>
        <taxon>Bacillati</taxon>
        <taxon>Actinomycetota</taxon>
        <taxon>Actinomycetes</taxon>
        <taxon>Kitasatosporales</taxon>
        <taxon>Streptomycetaceae</taxon>
        <taxon>Streptomyces</taxon>
    </lineage>
</organism>
<dbReference type="Gene3D" id="2.160.20.80">
    <property type="entry name" value="E3 ubiquitin-protein ligase SopA"/>
    <property type="match status" value="1"/>
</dbReference>
<keyword evidence="1" id="KW-0472">Membrane</keyword>
<reference evidence="2" key="1">
    <citation type="submission" date="2022-10" db="EMBL/GenBank/DDBJ databases">
        <title>The complete genomes of actinobacterial strains from the NBC collection.</title>
        <authorList>
            <person name="Joergensen T.S."/>
            <person name="Alvarez Arevalo M."/>
            <person name="Sterndorff E.B."/>
            <person name="Faurdal D."/>
            <person name="Vuksanovic O."/>
            <person name="Mourched A.-S."/>
            <person name="Charusanti P."/>
            <person name="Shaw S."/>
            <person name="Blin K."/>
            <person name="Weber T."/>
        </authorList>
    </citation>
    <scope>NUCLEOTIDE SEQUENCE</scope>
    <source>
        <strain evidence="2">NBC_00060</strain>
    </source>
</reference>
<dbReference type="SUPFAM" id="SSF141571">
    <property type="entry name" value="Pentapeptide repeat-like"/>
    <property type="match status" value="1"/>
</dbReference>
<evidence type="ECO:0000313" key="2">
    <source>
        <dbReference type="EMBL" id="WTU42273.1"/>
    </source>
</evidence>
<dbReference type="Pfam" id="PF00805">
    <property type="entry name" value="Pentapeptide"/>
    <property type="match status" value="2"/>
</dbReference>
<dbReference type="InterPro" id="IPR001646">
    <property type="entry name" value="5peptide_repeat"/>
</dbReference>
<keyword evidence="1" id="KW-0812">Transmembrane</keyword>
<name>A0AAU2H3W5_9ACTN</name>
<accession>A0AAU2H3W5</accession>
<protein>
    <submittedName>
        <fullName evidence="2">Pentapeptide repeat-containing protein</fullName>
    </submittedName>
</protein>
<feature type="transmembrane region" description="Helical" evidence="1">
    <location>
        <begin position="20"/>
        <end position="39"/>
    </location>
</feature>